<dbReference type="PANTHER" id="PTHR43584">
    <property type="entry name" value="NUCLEOTIDYL TRANSFERASE"/>
    <property type="match status" value="1"/>
</dbReference>
<evidence type="ECO:0000313" key="5">
    <source>
        <dbReference type="EMBL" id="QND62416.1"/>
    </source>
</evidence>
<evidence type="ECO:0000256" key="2">
    <source>
        <dbReference type="ARBA" id="ARBA00022695"/>
    </source>
</evidence>
<evidence type="ECO:0000313" key="6">
    <source>
        <dbReference type="Proteomes" id="UP000515465"/>
    </source>
</evidence>
<dbReference type="InterPro" id="IPR029044">
    <property type="entry name" value="Nucleotide-diphossugar_trans"/>
</dbReference>
<dbReference type="EMBL" id="CP050299">
    <property type="protein sequence ID" value="QND62416.1"/>
    <property type="molecule type" value="Genomic_DNA"/>
</dbReference>
<dbReference type="SUPFAM" id="SSF53448">
    <property type="entry name" value="Nucleotide-diphospho-sugar transferases"/>
    <property type="match status" value="1"/>
</dbReference>
<keyword evidence="5" id="KW-0614">Plasmid</keyword>
<feature type="domain" description="MobA-like NTP transferase" evidence="4">
    <location>
        <begin position="10"/>
        <end position="140"/>
    </location>
</feature>
<dbReference type="PANTHER" id="PTHR43584:SF5">
    <property type="entry name" value="PROTEIN LICC"/>
    <property type="match status" value="1"/>
</dbReference>
<keyword evidence="1 5" id="KW-0808">Transferase</keyword>
<evidence type="ECO:0000256" key="1">
    <source>
        <dbReference type="ARBA" id="ARBA00022679"/>
    </source>
</evidence>
<evidence type="ECO:0000259" key="4">
    <source>
        <dbReference type="Pfam" id="PF12804"/>
    </source>
</evidence>
<dbReference type="InterPro" id="IPR050065">
    <property type="entry name" value="GlmU-like"/>
</dbReference>
<sequence>MPKPNIPQQAVILAAGYGSRLRPFTDYRPKPLVEVNGVAILHNALAHLDALGVREVTIVVGYRKDAIEYACGSQFGGLQIRYVESTVFATTGSAWSLWLAREALLAGDLFLLEGDVFFERAAIERLAWHPAPDVAAVAPFTELMEGSAVVIDEGGAIHEVRMKQTAADLRRPGPPVFKTMNLLRFSAQTLRDKIVPALDAYADAGHANVYTEQMLAQLIADAGLALAAARCDDLRWYEIDTADDLRIAEGMFSKPALRSASAGHIEVIR</sequence>
<dbReference type="Pfam" id="PF12804">
    <property type="entry name" value="NTP_transf_3"/>
    <property type="match status" value="1"/>
</dbReference>
<gene>
    <name evidence="5" type="ORF">HB778_40585</name>
</gene>
<protein>
    <submittedName>
        <fullName evidence="5">Phosphocholine cytidylyltransferase family protein</fullName>
    </submittedName>
</protein>
<dbReference type="InterPro" id="IPR025877">
    <property type="entry name" value="MobA-like_NTP_Trfase"/>
</dbReference>
<evidence type="ECO:0000256" key="3">
    <source>
        <dbReference type="ARBA" id="ARBA00022842"/>
    </source>
</evidence>
<dbReference type="CDD" id="cd02523">
    <property type="entry name" value="PC_cytidylyltransferase"/>
    <property type="match status" value="1"/>
</dbReference>
<dbReference type="Gene3D" id="3.90.550.10">
    <property type="entry name" value="Spore Coat Polysaccharide Biosynthesis Protein SpsA, Chain A"/>
    <property type="match status" value="1"/>
</dbReference>
<keyword evidence="3" id="KW-0460">Magnesium</keyword>
<proteinExistence type="predicted"/>
<dbReference type="Proteomes" id="UP000515465">
    <property type="component" value="Plasmid p_1"/>
</dbReference>
<accession>A0A7G6T6N4</accession>
<keyword evidence="2 5" id="KW-0548">Nucleotidyltransferase</keyword>
<geneLocation type="plasmid" evidence="5 6">
    <name>p_1</name>
</geneLocation>
<organism evidence="5 6">
    <name type="scientific">Mesorhizobium huakuii</name>
    <dbReference type="NCBI Taxonomy" id="28104"/>
    <lineage>
        <taxon>Bacteria</taxon>
        <taxon>Pseudomonadati</taxon>
        <taxon>Pseudomonadota</taxon>
        <taxon>Alphaproteobacteria</taxon>
        <taxon>Hyphomicrobiales</taxon>
        <taxon>Phyllobacteriaceae</taxon>
        <taxon>Mesorhizobium</taxon>
    </lineage>
</organism>
<dbReference type="AlphaFoldDB" id="A0A7G6T6N4"/>
<reference evidence="6" key="1">
    <citation type="journal article" date="2020" name="Mol. Plant Microbe">
        <title>Rhizobial microsymbionts of the narrowly endemic Oxytropis species growing in Kamchatka are characterized by significant genetic diversity and possess a set of genes that are associated with T3SS and T6SS secretion systems and can affect the development of symbiosis.</title>
        <authorList>
            <person name="Safronova V."/>
            <person name="Guro P."/>
            <person name="Sazanova A."/>
            <person name="Kuznetsova I."/>
            <person name="Belimov A."/>
            <person name="Yakubov V."/>
            <person name="Chirak E."/>
            <person name="Afonin A."/>
            <person name="Gogolev Y."/>
            <person name="Andronov E."/>
            <person name="Tikhonovich I."/>
        </authorList>
    </citation>
    <scope>NUCLEOTIDE SEQUENCE [LARGE SCALE GENOMIC DNA]</scope>
    <source>
        <strain evidence="6">583</strain>
        <plasmid evidence="6">p_1</plasmid>
    </source>
</reference>
<dbReference type="GO" id="GO:0016779">
    <property type="term" value="F:nucleotidyltransferase activity"/>
    <property type="evidence" value="ECO:0007669"/>
    <property type="project" value="UniProtKB-KW"/>
</dbReference>
<name>A0A7G6T6N4_9HYPH</name>